<protein>
    <submittedName>
        <fullName evidence="1">Uncharacterized protein</fullName>
    </submittedName>
</protein>
<proteinExistence type="predicted"/>
<evidence type="ECO:0000313" key="1">
    <source>
        <dbReference type="EMBL" id="PUU83836.1"/>
    </source>
</evidence>
<evidence type="ECO:0000313" key="2">
    <source>
        <dbReference type="Proteomes" id="UP000244722"/>
    </source>
</evidence>
<keyword evidence="2" id="KW-1185">Reference proteome</keyword>
<dbReference type="AlphaFoldDB" id="A0A2T7A7W4"/>
<dbReference type="EMBL" id="NESQ01000007">
    <property type="protein sequence ID" value="PUU83836.1"/>
    <property type="molecule type" value="Genomic_DNA"/>
</dbReference>
<comment type="caution">
    <text evidence="1">The sequence shown here is derived from an EMBL/GenBank/DDBJ whole genome shotgun (WGS) entry which is preliminary data.</text>
</comment>
<name>A0A2T7A7W4_TUBBO</name>
<sequence>MQAPTPSLRSLIGYIDGNELRELLHPFSWVPLYLVSLGITIVETAQLFTPFIFFENPVYQDLIEGILHPEGLGDWADARIRSIRFIARISFRSWVDDPRENVEKFIDLVLGYLTKYVLQGTAETIIRSYRR</sequence>
<accession>A0A2T7A7W4</accession>
<reference evidence="1 2" key="1">
    <citation type="submission" date="2017-04" db="EMBL/GenBank/DDBJ databases">
        <title>Draft genome sequence of Tuber borchii Vittad., a whitish edible truffle.</title>
        <authorList>
            <consortium name="DOE Joint Genome Institute"/>
            <person name="Murat C."/>
            <person name="Kuo A."/>
            <person name="Barry K.W."/>
            <person name="Clum A."/>
            <person name="Dockter R.B."/>
            <person name="Fauchery L."/>
            <person name="Iotti M."/>
            <person name="Kohler A."/>
            <person name="Labutti K."/>
            <person name="Lindquist E.A."/>
            <person name="Lipzen A."/>
            <person name="Ohm R.A."/>
            <person name="Wang M."/>
            <person name="Grigoriev I.V."/>
            <person name="Zambonelli A."/>
            <person name="Martin F.M."/>
        </authorList>
    </citation>
    <scope>NUCLEOTIDE SEQUENCE [LARGE SCALE GENOMIC DNA]</scope>
    <source>
        <strain evidence="1 2">Tbo3840</strain>
    </source>
</reference>
<organism evidence="1 2">
    <name type="scientific">Tuber borchii</name>
    <name type="common">White truffle</name>
    <dbReference type="NCBI Taxonomy" id="42251"/>
    <lineage>
        <taxon>Eukaryota</taxon>
        <taxon>Fungi</taxon>
        <taxon>Dikarya</taxon>
        <taxon>Ascomycota</taxon>
        <taxon>Pezizomycotina</taxon>
        <taxon>Pezizomycetes</taxon>
        <taxon>Pezizales</taxon>
        <taxon>Tuberaceae</taxon>
        <taxon>Tuber</taxon>
    </lineage>
</organism>
<dbReference type="Proteomes" id="UP000244722">
    <property type="component" value="Unassembled WGS sequence"/>
</dbReference>
<gene>
    <name evidence="1" type="ORF">B9Z19DRAFT_1071753</name>
</gene>